<feature type="region of interest" description="Disordered" evidence="1">
    <location>
        <begin position="110"/>
        <end position="131"/>
    </location>
</feature>
<gene>
    <name evidence="2" type="ORF">SAMEA2259716_04797</name>
</gene>
<name>A0A1T8SKL2_9MYCO</name>
<dbReference type="AlphaFoldDB" id="A0A1T8SKL2"/>
<dbReference type="RefSeq" id="WP_174564557.1">
    <property type="nucleotide sequence ID" value="NZ_FVGW01000012.1"/>
</dbReference>
<accession>A0A1T8SKL2</accession>
<sequence>MATRRHSRRPAGASHIRVVSDDERAPAPARNDPEPSPSDGAGQSPEAATAPADGQMSLADAVAGGDYQQILQAQARDIIRDLAAATGASKAALHGRLMTISKEIESLKAAPGGEKSVVATTDDEPWDSTAL</sequence>
<evidence type="ECO:0000313" key="3">
    <source>
        <dbReference type="Proteomes" id="UP000190074"/>
    </source>
</evidence>
<protein>
    <submittedName>
        <fullName evidence="2">Uncharacterized protein</fullName>
    </submittedName>
</protein>
<reference evidence="2 3" key="1">
    <citation type="submission" date="2016-11" db="EMBL/GenBank/DDBJ databases">
        <authorList>
            <consortium name="Pathogen Informatics"/>
        </authorList>
    </citation>
    <scope>NUCLEOTIDE SEQUENCE [LARGE SCALE GENOMIC DNA]</scope>
    <source>
        <strain evidence="2 3">911</strain>
    </source>
</reference>
<dbReference type="Proteomes" id="UP000190074">
    <property type="component" value="Unassembled WGS sequence"/>
</dbReference>
<organism evidence="2 3">
    <name type="scientific">Mycobacteroides abscessus subsp. massiliense</name>
    <dbReference type="NCBI Taxonomy" id="1962118"/>
    <lineage>
        <taxon>Bacteria</taxon>
        <taxon>Bacillati</taxon>
        <taxon>Actinomycetota</taxon>
        <taxon>Actinomycetes</taxon>
        <taxon>Mycobacteriales</taxon>
        <taxon>Mycobacteriaceae</taxon>
        <taxon>Mycobacteroides</taxon>
        <taxon>Mycobacteroides abscessus</taxon>
    </lineage>
</organism>
<evidence type="ECO:0000313" key="2">
    <source>
        <dbReference type="EMBL" id="SKM68867.1"/>
    </source>
</evidence>
<proteinExistence type="predicted"/>
<evidence type="ECO:0000256" key="1">
    <source>
        <dbReference type="SAM" id="MobiDB-lite"/>
    </source>
</evidence>
<feature type="compositionally biased region" description="Acidic residues" evidence="1">
    <location>
        <begin position="121"/>
        <end position="131"/>
    </location>
</feature>
<dbReference type="EMBL" id="FVGW01000012">
    <property type="protein sequence ID" value="SKM68867.1"/>
    <property type="molecule type" value="Genomic_DNA"/>
</dbReference>
<feature type="region of interest" description="Disordered" evidence="1">
    <location>
        <begin position="1"/>
        <end position="57"/>
    </location>
</feature>